<dbReference type="PANTHER" id="PTHR48052:SF8">
    <property type="entry name" value="LRR RECEPTOR-LIKE SERINE_THREONINE-PROTEIN KINASE FLS2"/>
    <property type="match status" value="1"/>
</dbReference>
<protein>
    <submittedName>
        <fullName evidence="12">Receptor-like</fullName>
    </submittedName>
</protein>
<keyword evidence="6 11" id="KW-0472">Membrane</keyword>
<dbReference type="EMBL" id="CAICTM010000367">
    <property type="protein sequence ID" value="CAB9508944.1"/>
    <property type="molecule type" value="Genomic_DNA"/>
</dbReference>
<dbReference type="AlphaFoldDB" id="A0A9N8DUU4"/>
<feature type="compositionally biased region" description="Low complexity" evidence="10">
    <location>
        <begin position="258"/>
        <end position="270"/>
    </location>
</feature>
<evidence type="ECO:0000313" key="12">
    <source>
        <dbReference type="EMBL" id="CAB9508944.1"/>
    </source>
</evidence>
<feature type="compositionally biased region" description="Low complexity" evidence="10">
    <location>
        <begin position="235"/>
        <end position="251"/>
    </location>
</feature>
<keyword evidence="4" id="KW-0732">Signal</keyword>
<evidence type="ECO:0000256" key="11">
    <source>
        <dbReference type="SAM" id="Phobius"/>
    </source>
</evidence>
<feature type="transmembrane region" description="Helical" evidence="11">
    <location>
        <begin position="170"/>
        <end position="195"/>
    </location>
</feature>
<dbReference type="Proteomes" id="UP001153069">
    <property type="component" value="Unassembled WGS sequence"/>
</dbReference>
<dbReference type="GO" id="GO:0012505">
    <property type="term" value="C:endomembrane system"/>
    <property type="evidence" value="ECO:0007669"/>
    <property type="project" value="UniProtKB-SubCell"/>
</dbReference>
<feature type="compositionally biased region" description="Polar residues" evidence="10">
    <location>
        <begin position="113"/>
        <end position="127"/>
    </location>
</feature>
<feature type="region of interest" description="Disordered" evidence="10">
    <location>
        <begin position="284"/>
        <end position="336"/>
    </location>
</feature>
<evidence type="ECO:0000256" key="9">
    <source>
        <dbReference type="ARBA" id="ARBA00037847"/>
    </source>
</evidence>
<feature type="region of interest" description="Disordered" evidence="10">
    <location>
        <begin position="63"/>
        <end position="85"/>
    </location>
</feature>
<comment type="caution">
    <text evidence="12">The sequence shown here is derived from an EMBL/GenBank/DDBJ whole genome shotgun (WGS) entry which is preliminary data.</text>
</comment>
<dbReference type="InterPro" id="IPR001611">
    <property type="entry name" value="Leu-rich_rpt"/>
</dbReference>
<keyword evidence="2" id="KW-1003">Cell membrane</keyword>
<dbReference type="Gene3D" id="3.80.10.10">
    <property type="entry name" value="Ribonuclease Inhibitor"/>
    <property type="match status" value="2"/>
</dbReference>
<dbReference type="InterPro" id="IPR032675">
    <property type="entry name" value="LRR_dom_sf"/>
</dbReference>
<evidence type="ECO:0000256" key="8">
    <source>
        <dbReference type="ARBA" id="ARBA00023180"/>
    </source>
</evidence>
<dbReference type="Pfam" id="PF00560">
    <property type="entry name" value="LRR_1"/>
    <property type="match status" value="1"/>
</dbReference>
<evidence type="ECO:0000256" key="1">
    <source>
        <dbReference type="ARBA" id="ARBA00004236"/>
    </source>
</evidence>
<keyword evidence="7 12" id="KW-0675">Receptor</keyword>
<evidence type="ECO:0000256" key="6">
    <source>
        <dbReference type="ARBA" id="ARBA00023136"/>
    </source>
</evidence>
<name>A0A9N8DUU4_9STRA</name>
<evidence type="ECO:0000256" key="2">
    <source>
        <dbReference type="ARBA" id="ARBA00022475"/>
    </source>
</evidence>
<feature type="region of interest" description="Disordered" evidence="10">
    <location>
        <begin position="235"/>
        <end position="270"/>
    </location>
</feature>
<organism evidence="12 13">
    <name type="scientific">Seminavis robusta</name>
    <dbReference type="NCBI Taxonomy" id="568900"/>
    <lineage>
        <taxon>Eukaryota</taxon>
        <taxon>Sar</taxon>
        <taxon>Stramenopiles</taxon>
        <taxon>Ochrophyta</taxon>
        <taxon>Bacillariophyta</taxon>
        <taxon>Bacillariophyceae</taxon>
        <taxon>Bacillariophycidae</taxon>
        <taxon>Naviculales</taxon>
        <taxon>Naviculaceae</taxon>
        <taxon>Seminavis</taxon>
    </lineage>
</organism>
<comment type="subcellular location">
    <subcellularLocation>
        <location evidence="1">Cell membrane</location>
    </subcellularLocation>
    <subcellularLocation>
        <location evidence="9">Endomembrane system</location>
        <topology evidence="9">Single-pass membrane protein</topology>
    </subcellularLocation>
</comment>
<evidence type="ECO:0000256" key="5">
    <source>
        <dbReference type="ARBA" id="ARBA00022989"/>
    </source>
</evidence>
<feature type="region of interest" description="Disordered" evidence="10">
    <location>
        <begin position="1"/>
        <end position="28"/>
    </location>
</feature>
<gene>
    <name evidence="12" type="ORF">SEMRO_368_G127910.1</name>
</gene>
<feature type="compositionally biased region" description="Polar residues" evidence="10">
    <location>
        <begin position="323"/>
        <end position="336"/>
    </location>
</feature>
<evidence type="ECO:0000256" key="3">
    <source>
        <dbReference type="ARBA" id="ARBA00022692"/>
    </source>
</evidence>
<accession>A0A9N8DUU4</accession>
<dbReference type="GO" id="GO:0005886">
    <property type="term" value="C:plasma membrane"/>
    <property type="evidence" value="ECO:0007669"/>
    <property type="project" value="UniProtKB-SubCell"/>
</dbReference>
<feature type="region of interest" description="Disordered" evidence="10">
    <location>
        <begin position="657"/>
        <end position="721"/>
    </location>
</feature>
<feature type="region of interest" description="Disordered" evidence="10">
    <location>
        <begin position="113"/>
        <end position="152"/>
    </location>
</feature>
<keyword evidence="3 11" id="KW-0812">Transmembrane</keyword>
<evidence type="ECO:0000256" key="7">
    <source>
        <dbReference type="ARBA" id="ARBA00023170"/>
    </source>
</evidence>
<evidence type="ECO:0000313" key="13">
    <source>
        <dbReference type="Proteomes" id="UP001153069"/>
    </source>
</evidence>
<feature type="compositionally biased region" description="Polar residues" evidence="10">
    <location>
        <begin position="284"/>
        <end position="316"/>
    </location>
</feature>
<sequence length="802" mass="87691">MARKSYHIKNGSSRREGQASSRNTRHGLDTSFENMIVTATGREAFDLSVSTIHTSKLETIPVAPTGSVDRTSREDPEGTILEDNYSGIFGDTPYYDQESQAVLAYESSFDSTCPTDSFDSGNRDNSNPSPPKTSQRRRPFRNPKGYVSFDSSTASTSSTLRRCCMKDCTYCLLCFAVFLVGLSIAGTAMIVLNVFEKKPNAATSNATSAEYDSSSDDLVGPVTVTAWTSTPTSLPTFFPTHRTTSTPTETPSSPPQSTPSTTPSIQNSQTPSIALTSFPSAIPTSFPTAIPTNLPTSHPSSAPTSMGPTTTPSQFPTRIASERPSSTPTKAPTRSPVDMSQSVFYQYLDGAVQDPAALADISSPQGRALEWLENEDKIELDILRLNASTPENRRTRMLRNLYQRFAMVALDFALHDTVEETAWSFPRLHVCLWTGAKCNEAREVNGINWARMNLTGTIPPELGLLTNVVSLDIAQNRLKGFLDPLYNLTAAVDIFVFENQLSGPLTRGLEQCQSLTRFMAGHNQLTGQLPALNMDSLRWFNVHHNGFTGAIPWTLALENVKIFDVTGNQISGQLPLNFVDSVVPSVRHLYLGNNRLNGTVPEDFVNLGRGRALQIYMNDNQLSGGFPTRFEEIKHLTNLDLSNNLFTQRLVRPPVQAPVRAPVPAPVRPDRKPVLPPRPAEDDDDNTVPAPETVPPPQIVTGDDDDNLGDNEAHQSKPVPQEINVVTQQQLNDEDDNVPPGQPIQLNIINVDADADGNGGAGPIPQLNVINGGVSLQQDEDQFNFLDEENDDATLFGDDDRQ</sequence>
<reference evidence="12" key="1">
    <citation type="submission" date="2020-06" db="EMBL/GenBank/DDBJ databases">
        <authorList>
            <consortium name="Plant Systems Biology data submission"/>
        </authorList>
    </citation>
    <scope>NUCLEOTIDE SEQUENCE</scope>
    <source>
        <strain evidence="12">D6</strain>
    </source>
</reference>
<proteinExistence type="predicted"/>
<keyword evidence="5 11" id="KW-1133">Transmembrane helix</keyword>
<dbReference type="OrthoDB" id="46376at2759"/>
<dbReference type="SUPFAM" id="SSF52058">
    <property type="entry name" value="L domain-like"/>
    <property type="match status" value="1"/>
</dbReference>
<keyword evidence="13" id="KW-1185">Reference proteome</keyword>
<dbReference type="PANTHER" id="PTHR48052">
    <property type="entry name" value="UNNAMED PRODUCT"/>
    <property type="match status" value="1"/>
</dbReference>
<evidence type="ECO:0000256" key="4">
    <source>
        <dbReference type="ARBA" id="ARBA00022729"/>
    </source>
</evidence>
<keyword evidence="8" id="KW-0325">Glycoprotein</keyword>
<evidence type="ECO:0000256" key="10">
    <source>
        <dbReference type="SAM" id="MobiDB-lite"/>
    </source>
</evidence>